<feature type="compositionally biased region" description="Polar residues" evidence="1">
    <location>
        <begin position="40"/>
        <end position="57"/>
    </location>
</feature>
<evidence type="ECO:0000313" key="2">
    <source>
        <dbReference type="EMBL" id="CEL54951.1"/>
    </source>
</evidence>
<sequence length="157" mass="16594">MPPFSSMLRTKKGRKTRPRTPPSPGSFYSPSIERSPAPWVSQNTSGDVNESAYSTGSLGRRAAPPSSWTERTLVRPPPRSASKDSLALDLNEDLPRPTHSRRPSGASASSPRTKAPALHVPSPLGEPSGSSSNVNLAEPGPVSGPKVRSVCFKSSPP</sequence>
<dbReference type="Proteomes" id="UP000059188">
    <property type="component" value="Unassembled WGS sequence"/>
</dbReference>
<dbReference type="AlphaFoldDB" id="A0A0B7FA50"/>
<proteinExistence type="predicted"/>
<evidence type="ECO:0000256" key="1">
    <source>
        <dbReference type="SAM" id="MobiDB-lite"/>
    </source>
</evidence>
<keyword evidence="3" id="KW-1185">Reference proteome</keyword>
<reference evidence="2 3" key="1">
    <citation type="submission" date="2014-11" db="EMBL/GenBank/DDBJ databases">
        <authorList>
            <person name="Wibberg Daniel"/>
        </authorList>
    </citation>
    <scope>NUCLEOTIDE SEQUENCE [LARGE SCALE GENOMIC DNA]</scope>
    <source>
        <strain evidence="2">Rhizoctonia solani AG1-IB 7/3/14</strain>
    </source>
</reference>
<protein>
    <submittedName>
        <fullName evidence="2">Uncharacterized protein</fullName>
    </submittedName>
</protein>
<feature type="compositionally biased region" description="Low complexity" evidence="1">
    <location>
        <begin position="103"/>
        <end position="112"/>
    </location>
</feature>
<feature type="compositionally biased region" description="Basic residues" evidence="1">
    <location>
        <begin position="9"/>
        <end position="18"/>
    </location>
</feature>
<feature type="compositionally biased region" description="Low complexity" evidence="1">
    <location>
        <begin position="121"/>
        <end position="132"/>
    </location>
</feature>
<name>A0A0B7FA50_THACB</name>
<organism evidence="2 3">
    <name type="scientific">Thanatephorus cucumeris (strain AG1-IB / isolate 7/3/14)</name>
    <name type="common">Lettuce bottom rot fungus</name>
    <name type="synonym">Rhizoctonia solani</name>
    <dbReference type="NCBI Taxonomy" id="1108050"/>
    <lineage>
        <taxon>Eukaryota</taxon>
        <taxon>Fungi</taxon>
        <taxon>Dikarya</taxon>
        <taxon>Basidiomycota</taxon>
        <taxon>Agaricomycotina</taxon>
        <taxon>Agaricomycetes</taxon>
        <taxon>Cantharellales</taxon>
        <taxon>Ceratobasidiaceae</taxon>
        <taxon>Rhizoctonia</taxon>
        <taxon>Rhizoctonia solani AG-1</taxon>
    </lineage>
</organism>
<dbReference type="EMBL" id="LN679118">
    <property type="protein sequence ID" value="CEL54951.1"/>
    <property type="molecule type" value="Genomic_DNA"/>
</dbReference>
<gene>
    <name evidence="2" type="ORF">RSOLAG1IB_07443</name>
</gene>
<accession>A0A0B7FA50</accession>
<feature type="region of interest" description="Disordered" evidence="1">
    <location>
        <begin position="1"/>
        <end position="157"/>
    </location>
</feature>
<evidence type="ECO:0000313" key="3">
    <source>
        <dbReference type="Proteomes" id="UP000059188"/>
    </source>
</evidence>